<dbReference type="EC" id="2.7.7.65" evidence="1"/>
<feature type="transmembrane region" description="Helical" evidence="3">
    <location>
        <begin position="229"/>
        <end position="250"/>
    </location>
</feature>
<protein>
    <recommendedName>
        <fullName evidence="1">diguanylate cyclase</fullName>
        <ecNumber evidence="1">2.7.7.65</ecNumber>
    </recommendedName>
</protein>
<dbReference type="InterPro" id="IPR029787">
    <property type="entry name" value="Nucleotide_cyclase"/>
</dbReference>
<dbReference type="GO" id="GO:0052621">
    <property type="term" value="F:diguanylate cyclase activity"/>
    <property type="evidence" value="ECO:0007669"/>
    <property type="project" value="UniProtKB-EC"/>
</dbReference>
<evidence type="ECO:0000256" key="1">
    <source>
        <dbReference type="ARBA" id="ARBA00012528"/>
    </source>
</evidence>
<dbReference type="SUPFAM" id="SSF55073">
    <property type="entry name" value="Nucleotide cyclase"/>
    <property type="match status" value="1"/>
</dbReference>
<evidence type="ECO:0000313" key="6">
    <source>
        <dbReference type="Proteomes" id="UP000322079"/>
    </source>
</evidence>
<dbReference type="FunFam" id="3.30.70.270:FF:000001">
    <property type="entry name" value="Diguanylate cyclase domain protein"/>
    <property type="match status" value="1"/>
</dbReference>
<sequence length="471" mass="52317">MYCARVGQASLAWSQAHSRCGRATSAGQAMSKASFVLSVERSDLLCCERSDSGARGRRERRAGAGVARPVSMTIQSVQSILDFKTTLLSTTGYTLMLTLVVLLYWRDNRREPALLTLGLSGIISAAGSILAFLSLPLSPWHSLILVTLLLLMFHPMALLATRQLFGLRDKGWFCLGSAAVVMVAFVWLGGEASYGHRVMVTSFSHMVFWSLIVAQFWRSRTQATPIGHWLATVLACLIILISASRFHVAWWMGDAAFASRGALFNLFTSLSLFWLTFCFSLSMLFICYERLHMQLRQQADQDGLTRLLNHRTFQEKADGIFRRAVNKGESLSLLLIDLDHFKSINDRYGHLVGDGVLKQLADCLRREARHGDLLGRHGGEEFVVLLPQAGRIEAYNVADRLRLAIGNLCPQIGELSLTISASIGVASLRPSEHESLASLFLEADLLLYQAKRNGRNRVEMERVAEPLAETL</sequence>
<keyword evidence="3" id="KW-0812">Transmembrane</keyword>
<dbReference type="KEGG" id="chrm:FYK34_01335"/>
<feature type="transmembrane region" description="Helical" evidence="3">
    <location>
        <begin position="112"/>
        <end position="134"/>
    </location>
</feature>
<dbReference type="Gene3D" id="3.30.70.270">
    <property type="match status" value="1"/>
</dbReference>
<dbReference type="GO" id="GO:1902201">
    <property type="term" value="P:negative regulation of bacterial-type flagellum-dependent cell motility"/>
    <property type="evidence" value="ECO:0007669"/>
    <property type="project" value="TreeGrafter"/>
</dbReference>
<comment type="catalytic activity">
    <reaction evidence="2">
        <text>2 GTP = 3',3'-c-di-GMP + 2 diphosphate</text>
        <dbReference type="Rhea" id="RHEA:24898"/>
        <dbReference type="ChEBI" id="CHEBI:33019"/>
        <dbReference type="ChEBI" id="CHEBI:37565"/>
        <dbReference type="ChEBI" id="CHEBI:58805"/>
        <dbReference type="EC" id="2.7.7.65"/>
    </reaction>
</comment>
<dbReference type="InterPro" id="IPR043128">
    <property type="entry name" value="Rev_trsase/Diguanyl_cyclase"/>
</dbReference>
<proteinExistence type="predicted"/>
<dbReference type="PANTHER" id="PTHR45138">
    <property type="entry name" value="REGULATORY COMPONENTS OF SENSORY TRANSDUCTION SYSTEM"/>
    <property type="match status" value="1"/>
</dbReference>
<feature type="transmembrane region" description="Helical" evidence="3">
    <location>
        <begin position="196"/>
        <end position="217"/>
    </location>
</feature>
<evidence type="ECO:0000256" key="3">
    <source>
        <dbReference type="SAM" id="Phobius"/>
    </source>
</evidence>
<dbReference type="CDD" id="cd01949">
    <property type="entry name" value="GGDEF"/>
    <property type="match status" value="1"/>
</dbReference>
<dbReference type="AlphaFoldDB" id="A0A5C1DCB6"/>
<evidence type="ECO:0000259" key="4">
    <source>
        <dbReference type="PROSITE" id="PS50887"/>
    </source>
</evidence>
<evidence type="ECO:0000256" key="2">
    <source>
        <dbReference type="ARBA" id="ARBA00034247"/>
    </source>
</evidence>
<feature type="transmembrane region" description="Helical" evidence="3">
    <location>
        <begin position="172"/>
        <end position="190"/>
    </location>
</feature>
<dbReference type="PROSITE" id="PS50887">
    <property type="entry name" value="GGDEF"/>
    <property type="match status" value="1"/>
</dbReference>
<keyword evidence="6" id="KW-1185">Reference proteome</keyword>
<dbReference type="GO" id="GO:0005886">
    <property type="term" value="C:plasma membrane"/>
    <property type="evidence" value="ECO:0007669"/>
    <property type="project" value="TreeGrafter"/>
</dbReference>
<dbReference type="NCBIfam" id="TIGR00254">
    <property type="entry name" value="GGDEF"/>
    <property type="match status" value="1"/>
</dbReference>
<feature type="transmembrane region" description="Helical" evidence="3">
    <location>
        <begin position="86"/>
        <end position="105"/>
    </location>
</feature>
<feature type="transmembrane region" description="Helical" evidence="3">
    <location>
        <begin position="262"/>
        <end position="288"/>
    </location>
</feature>
<keyword evidence="3" id="KW-1133">Transmembrane helix</keyword>
<organism evidence="5 6">
    <name type="scientific">Chromobacterium paludis</name>
    <dbReference type="NCBI Taxonomy" id="2605945"/>
    <lineage>
        <taxon>Bacteria</taxon>
        <taxon>Pseudomonadati</taxon>
        <taxon>Pseudomonadota</taxon>
        <taxon>Betaproteobacteria</taxon>
        <taxon>Neisseriales</taxon>
        <taxon>Chromobacteriaceae</taxon>
        <taxon>Chromobacterium</taxon>
    </lineage>
</organism>
<evidence type="ECO:0000313" key="5">
    <source>
        <dbReference type="EMBL" id="QEL54315.1"/>
    </source>
</evidence>
<dbReference type="EMBL" id="CP043473">
    <property type="protein sequence ID" value="QEL54315.1"/>
    <property type="molecule type" value="Genomic_DNA"/>
</dbReference>
<dbReference type="Pfam" id="PF00990">
    <property type="entry name" value="GGDEF"/>
    <property type="match status" value="1"/>
</dbReference>
<dbReference type="GO" id="GO:0043709">
    <property type="term" value="P:cell adhesion involved in single-species biofilm formation"/>
    <property type="evidence" value="ECO:0007669"/>
    <property type="project" value="TreeGrafter"/>
</dbReference>
<dbReference type="PANTHER" id="PTHR45138:SF9">
    <property type="entry name" value="DIGUANYLATE CYCLASE DGCM-RELATED"/>
    <property type="match status" value="1"/>
</dbReference>
<reference evidence="5 6" key="1">
    <citation type="submission" date="2019-08" db="EMBL/GenBank/DDBJ databases">
        <title>Chromobacterium paludis, a novel bacterium isolated from a Maryland marsh pond.</title>
        <authorList>
            <person name="Blackburn M.B."/>
            <person name="Gundersen-Rindal D.E."/>
        </authorList>
    </citation>
    <scope>NUCLEOTIDE SEQUENCE [LARGE SCALE GENOMIC DNA]</scope>
    <source>
        <strain evidence="6">IIBBL 257-1</strain>
    </source>
</reference>
<dbReference type="InterPro" id="IPR050469">
    <property type="entry name" value="Diguanylate_Cyclase"/>
</dbReference>
<feature type="domain" description="GGDEF" evidence="4">
    <location>
        <begin position="329"/>
        <end position="463"/>
    </location>
</feature>
<dbReference type="InterPro" id="IPR000160">
    <property type="entry name" value="GGDEF_dom"/>
</dbReference>
<dbReference type="SMART" id="SM00267">
    <property type="entry name" value="GGDEF"/>
    <property type="match status" value="1"/>
</dbReference>
<feature type="transmembrane region" description="Helical" evidence="3">
    <location>
        <begin position="140"/>
        <end position="160"/>
    </location>
</feature>
<dbReference type="Proteomes" id="UP000322079">
    <property type="component" value="Chromosome"/>
</dbReference>
<keyword evidence="3" id="KW-0472">Membrane</keyword>
<accession>A0A5C1DCB6</accession>
<name>A0A5C1DCB6_9NEIS</name>
<gene>
    <name evidence="5" type="ORF">FYK34_01335</name>
</gene>